<dbReference type="Pfam" id="PF21010">
    <property type="entry name" value="HA2_C"/>
    <property type="match status" value="1"/>
</dbReference>
<feature type="region of interest" description="Disordered" evidence="11">
    <location>
        <begin position="81"/>
        <end position="153"/>
    </location>
</feature>
<evidence type="ECO:0000256" key="6">
    <source>
        <dbReference type="ARBA" id="ARBA00022806"/>
    </source>
</evidence>
<evidence type="ECO:0000256" key="9">
    <source>
        <dbReference type="ARBA" id="ARBA00023242"/>
    </source>
</evidence>
<dbReference type="Pfam" id="PF00575">
    <property type="entry name" value="S1"/>
    <property type="match status" value="1"/>
</dbReference>
<dbReference type="SMART" id="SM00847">
    <property type="entry name" value="HA2"/>
    <property type="match status" value="1"/>
</dbReference>
<dbReference type="PROSITE" id="PS51194">
    <property type="entry name" value="HELICASE_CTER"/>
    <property type="match status" value="1"/>
</dbReference>
<comment type="caution">
    <text evidence="15">The sequence shown here is derived from an EMBL/GenBank/DDBJ whole genome shotgun (WGS) entry which is preliminary data.</text>
</comment>
<keyword evidence="16" id="KW-1185">Reference proteome</keyword>
<dbReference type="Gene3D" id="3.40.50.300">
    <property type="entry name" value="P-loop containing nucleotide triphosphate hydrolases"/>
    <property type="match status" value="2"/>
</dbReference>
<evidence type="ECO:0000256" key="7">
    <source>
        <dbReference type="ARBA" id="ARBA00022840"/>
    </source>
</evidence>
<protein>
    <recommendedName>
        <fullName evidence="2">RNA helicase</fullName>
        <ecNumber evidence="2">3.6.4.13</ecNumber>
    </recommendedName>
</protein>
<dbReference type="FunFam" id="3.40.50.300:FF:000191">
    <property type="entry name" value="Pre-mRNA-splicing factor ATP-dependent RNA helicase"/>
    <property type="match status" value="1"/>
</dbReference>
<dbReference type="FunFam" id="3.40.50.300:FF:000101">
    <property type="entry name" value="Pre-mRNA-splicing factor ATP-dependent RNA helicase"/>
    <property type="match status" value="1"/>
</dbReference>
<comment type="catalytic activity">
    <reaction evidence="10">
        <text>ATP + H2O = ADP + phosphate + H(+)</text>
        <dbReference type="Rhea" id="RHEA:13065"/>
        <dbReference type="ChEBI" id="CHEBI:15377"/>
        <dbReference type="ChEBI" id="CHEBI:15378"/>
        <dbReference type="ChEBI" id="CHEBI:30616"/>
        <dbReference type="ChEBI" id="CHEBI:43474"/>
        <dbReference type="ChEBI" id="CHEBI:456216"/>
        <dbReference type="EC" id="3.6.4.13"/>
    </reaction>
</comment>
<dbReference type="InterPro" id="IPR027417">
    <property type="entry name" value="P-loop_NTPase"/>
</dbReference>
<dbReference type="InterPro" id="IPR049588">
    <property type="entry name" value="DHX8_GH2-like"/>
</dbReference>
<dbReference type="GO" id="GO:0016787">
    <property type="term" value="F:hydrolase activity"/>
    <property type="evidence" value="ECO:0007669"/>
    <property type="project" value="UniProtKB-KW"/>
</dbReference>
<evidence type="ECO:0000259" key="14">
    <source>
        <dbReference type="PROSITE" id="PS51194"/>
    </source>
</evidence>
<evidence type="ECO:0000259" key="12">
    <source>
        <dbReference type="PROSITE" id="PS50126"/>
    </source>
</evidence>
<dbReference type="CDD" id="cd18791">
    <property type="entry name" value="SF2_C_RHA"/>
    <property type="match status" value="1"/>
</dbReference>
<dbReference type="PROSITE" id="PS00690">
    <property type="entry name" value="DEAH_ATP_HELICASE"/>
    <property type="match status" value="1"/>
</dbReference>
<dbReference type="Gene3D" id="2.40.50.140">
    <property type="entry name" value="Nucleic acid-binding proteins"/>
    <property type="match status" value="1"/>
</dbReference>
<dbReference type="FunFam" id="2.40.50.140:FF:000061">
    <property type="entry name" value="ATP-dependent RNA helicase DHX8"/>
    <property type="match status" value="1"/>
</dbReference>
<dbReference type="EC" id="3.6.4.13" evidence="2"/>
<keyword evidence="7" id="KW-0067">ATP-binding</keyword>
<gene>
    <name evidence="15" type="ORF">PPACK8108_LOCUS8650</name>
</gene>
<dbReference type="GO" id="GO:0005524">
    <property type="term" value="F:ATP binding"/>
    <property type="evidence" value="ECO:0007669"/>
    <property type="project" value="UniProtKB-KW"/>
</dbReference>
<feature type="domain" description="S1 motif" evidence="12">
    <location>
        <begin position="246"/>
        <end position="316"/>
    </location>
</feature>
<evidence type="ECO:0000256" key="10">
    <source>
        <dbReference type="ARBA" id="ARBA00047984"/>
    </source>
</evidence>
<dbReference type="CDD" id="cd05684">
    <property type="entry name" value="S1_DHX8_helicase"/>
    <property type="match status" value="1"/>
</dbReference>
<name>A0AAV0AYC6_PHAPC</name>
<feature type="region of interest" description="Disordered" evidence="11">
    <location>
        <begin position="471"/>
        <end position="492"/>
    </location>
</feature>
<dbReference type="Pfam" id="PF00270">
    <property type="entry name" value="DEAD"/>
    <property type="match status" value="1"/>
</dbReference>
<evidence type="ECO:0000256" key="2">
    <source>
        <dbReference type="ARBA" id="ARBA00012552"/>
    </source>
</evidence>
<dbReference type="InterPro" id="IPR049621">
    <property type="entry name" value="S1_DHX8_helicase"/>
</dbReference>
<evidence type="ECO:0000259" key="13">
    <source>
        <dbReference type="PROSITE" id="PS51192"/>
    </source>
</evidence>
<dbReference type="Pfam" id="PF07717">
    <property type="entry name" value="OB_NTP_bind"/>
    <property type="match status" value="1"/>
</dbReference>
<evidence type="ECO:0000313" key="15">
    <source>
        <dbReference type="EMBL" id="CAH7673760.1"/>
    </source>
</evidence>
<dbReference type="InterPro" id="IPR014001">
    <property type="entry name" value="Helicase_ATP-bd"/>
</dbReference>
<feature type="compositionally biased region" description="Basic residues" evidence="11">
    <location>
        <begin position="188"/>
        <end position="203"/>
    </location>
</feature>
<dbReference type="PANTHER" id="PTHR18934:SF85">
    <property type="entry name" value="ATP-DEPENDENT RNA HELICASE DHX8"/>
    <property type="match status" value="1"/>
</dbReference>
<dbReference type="FunFam" id="1.20.120.1080:FF:000001">
    <property type="entry name" value="Pre-mRNA-splicing factor ATP-dependent RNA helicase"/>
    <property type="match status" value="1"/>
</dbReference>
<dbReference type="SMART" id="SM00487">
    <property type="entry name" value="DEXDc"/>
    <property type="match status" value="1"/>
</dbReference>
<dbReference type="GO" id="GO:0003723">
    <property type="term" value="F:RNA binding"/>
    <property type="evidence" value="ECO:0007669"/>
    <property type="project" value="TreeGrafter"/>
</dbReference>
<dbReference type="Pfam" id="PF04408">
    <property type="entry name" value="WHD_HA2"/>
    <property type="match status" value="1"/>
</dbReference>
<dbReference type="PROSITE" id="PS51192">
    <property type="entry name" value="HELICASE_ATP_BIND_1"/>
    <property type="match status" value="1"/>
</dbReference>
<keyword evidence="5" id="KW-0378">Hydrolase</keyword>
<feature type="domain" description="Helicase ATP-binding" evidence="13">
    <location>
        <begin position="560"/>
        <end position="737"/>
    </location>
</feature>
<dbReference type="CDD" id="cd21691">
    <property type="entry name" value="GH2-like_DHX8"/>
    <property type="match status" value="1"/>
</dbReference>
<dbReference type="SUPFAM" id="SSF52540">
    <property type="entry name" value="P-loop containing nucleoside triphosphate hydrolases"/>
    <property type="match status" value="1"/>
</dbReference>
<evidence type="ECO:0000313" key="16">
    <source>
        <dbReference type="Proteomes" id="UP001153365"/>
    </source>
</evidence>
<evidence type="ECO:0000256" key="11">
    <source>
        <dbReference type="SAM" id="MobiDB-lite"/>
    </source>
</evidence>
<accession>A0AAV0AYC6</accession>
<keyword evidence="9" id="KW-0539">Nucleus</keyword>
<dbReference type="SUPFAM" id="SSF50249">
    <property type="entry name" value="Nucleic acid-binding proteins"/>
    <property type="match status" value="1"/>
</dbReference>
<dbReference type="InterPro" id="IPR011545">
    <property type="entry name" value="DEAD/DEAH_box_helicase_dom"/>
</dbReference>
<dbReference type="AlphaFoldDB" id="A0AAV0AYC6"/>
<dbReference type="SMART" id="SM00316">
    <property type="entry name" value="S1"/>
    <property type="match status" value="1"/>
</dbReference>
<keyword evidence="8" id="KW-0508">mRNA splicing</keyword>
<feature type="compositionally biased region" description="Basic and acidic residues" evidence="11">
    <location>
        <begin position="204"/>
        <end position="223"/>
    </location>
</feature>
<evidence type="ECO:0000256" key="1">
    <source>
        <dbReference type="ARBA" id="ARBA00004123"/>
    </source>
</evidence>
<keyword evidence="6" id="KW-0347">Helicase</keyword>
<reference evidence="15" key="1">
    <citation type="submission" date="2022-06" db="EMBL/GenBank/DDBJ databases">
        <authorList>
            <consortium name="SYNGENTA / RWTH Aachen University"/>
        </authorList>
    </citation>
    <scope>NUCLEOTIDE SEQUENCE</scope>
</reference>
<evidence type="ECO:0000256" key="8">
    <source>
        <dbReference type="ARBA" id="ARBA00023187"/>
    </source>
</evidence>
<proteinExistence type="predicted"/>
<dbReference type="GO" id="GO:0000390">
    <property type="term" value="P:spliceosomal complex disassembly"/>
    <property type="evidence" value="ECO:0007669"/>
    <property type="project" value="TreeGrafter"/>
</dbReference>
<dbReference type="InterPro" id="IPR007502">
    <property type="entry name" value="Helicase-assoc_dom"/>
</dbReference>
<dbReference type="SMART" id="SM00490">
    <property type="entry name" value="HELICc"/>
    <property type="match status" value="1"/>
</dbReference>
<keyword evidence="3" id="KW-0507">mRNA processing</keyword>
<evidence type="ECO:0000256" key="4">
    <source>
        <dbReference type="ARBA" id="ARBA00022741"/>
    </source>
</evidence>
<dbReference type="GO" id="GO:0005684">
    <property type="term" value="C:U2-type spliceosomal complex"/>
    <property type="evidence" value="ECO:0007669"/>
    <property type="project" value="UniProtKB-ARBA"/>
</dbReference>
<feature type="region of interest" description="Disordered" evidence="11">
    <location>
        <begin position="172"/>
        <end position="234"/>
    </location>
</feature>
<dbReference type="Proteomes" id="UP001153365">
    <property type="component" value="Unassembled WGS sequence"/>
</dbReference>
<dbReference type="PROSITE" id="PS50126">
    <property type="entry name" value="S1"/>
    <property type="match status" value="1"/>
</dbReference>
<dbReference type="PANTHER" id="PTHR18934">
    <property type="entry name" value="ATP-DEPENDENT RNA HELICASE"/>
    <property type="match status" value="1"/>
</dbReference>
<dbReference type="Gene3D" id="1.20.120.1080">
    <property type="match status" value="1"/>
</dbReference>
<dbReference type="GO" id="GO:0003724">
    <property type="term" value="F:RNA helicase activity"/>
    <property type="evidence" value="ECO:0007669"/>
    <property type="project" value="UniProtKB-EC"/>
</dbReference>
<comment type="subcellular location">
    <subcellularLocation>
        <location evidence="1">Nucleus</location>
    </subcellularLocation>
</comment>
<dbReference type="InterPro" id="IPR048333">
    <property type="entry name" value="HA2_WH"/>
</dbReference>
<dbReference type="Pfam" id="PF00271">
    <property type="entry name" value="Helicase_C"/>
    <property type="match status" value="1"/>
</dbReference>
<feature type="compositionally biased region" description="Basic and acidic residues" evidence="11">
    <location>
        <begin position="471"/>
        <end position="485"/>
    </location>
</feature>
<dbReference type="EMBL" id="CALTRL010001799">
    <property type="protein sequence ID" value="CAH7673760.1"/>
    <property type="molecule type" value="Genomic_DNA"/>
</dbReference>
<dbReference type="InterPro" id="IPR001650">
    <property type="entry name" value="Helicase_C-like"/>
</dbReference>
<evidence type="ECO:0000256" key="3">
    <source>
        <dbReference type="ARBA" id="ARBA00022664"/>
    </source>
</evidence>
<dbReference type="InterPro" id="IPR003029">
    <property type="entry name" value="S1_domain"/>
</dbReference>
<evidence type="ECO:0000256" key="5">
    <source>
        <dbReference type="ARBA" id="ARBA00022801"/>
    </source>
</evidence>
<sequence length="1228" mass="138082">MDDFEQLERLSLINSITKELYNHVGLQDSTLAEWLISLHEESSSFDEFKAKLSEVDAGLPESFIINMDRLVLSLHPKYKKKKAPASNGKGKEKEGEETDQVDFTKLDEKRRRDRALFPGLAIPDTPWQPSFKPDAEEEKSSSKSKLNSNVESVDDLMSELENVGRRRRELHVVSEQEEEEEESYENQRKRRRRSDSRSPPRRGRSPEDRRYHPSSKDFNERGRSRYNGSGNRVEKEIRVDEKPILYKIYDGTISNVKSFGCFVSLKGVAGRVEGMVHASSITSGMVNDPSDLVSRGQNVKVKVTSIIGTRLGLSMKDVDQITGRDLTPHLRIKSEAEMAEEEARYAARQASGANSIGIAKAFSDGNRASSARRLTSPERWEIKQLIASGAASAADYPNLDDDLIVPGSTKGLSVSATAEEELDIEIREDEAPFLKGAHRRVLDLSPVKIVKAPDGTLNRAALAGAGLAKERRELRQQEANERADAEAQDTSTAWLDPAAKPHERLFAQDARDNTMGKRQEESGWKQATFNHATTYGRITSLSIAEQRASLPIYKLRNALVQAVEENQVLVVVGDTGSGKTTQMTQYLAEEGLADRGKIACTQPRRVAAMSVAKRVAEEVGCRLGQEVGYTIRFEDCTGPETKIKYMTDGMLQREALIDPDLTAYSVIMLDEAHERTIATDVLFGLLKREYLSELTYLDWDIESIKRRKDLKLIVTSATLDAEKFSKYFYECPIFTIPGRTYPVEVLYTKEPESDYLDAALITIMQIHISEPPGDILLFLTGQEEIDTSAEILYERMKALGSNVPELIVLPVYSALPSEMQSKIFDPAPPGARKVILATNIAETSITIDGIYYVVDPGFVKQKAWDPRLGMDSLVVTPISQAQARQRSGRAGRTGPGKCYRLYTEAAYRNEMLPTSIPDIQRQNLAHTILMLKAMGINDLLNFDFMDPPPQQTMVTALENLYALSALDDEGLLTRLGRKMADFPMDPELSKMLIASVDLGCSDEVLTIVAMISGATNVFYRPKEKQAQADAKKAKFHQPEGDHLTLLTVYEGWKTSNFNNVWCSENYIQPRAMRRAQDVRKQLLGIMDRYKHDIVTCGSNYDRVRRAICSGYFRHAAKKDPQEGYKTLVEGTPVFIHPSSSLFNRAPEWIIYHELVLTTKEYCRDVTAIEAKWLTEVAPTFFKVADAKTMSKRKRSEKIQPLFDRFAKTENDWRISKVKRSARTSQTFG</sequence>
<dbReference type="InterPro" id="IPR012340">
    <property type="entry name" value="NA-bd_OB-fold"/>
</dbReference>
<organism evidence="15 16">
    <name type="scientific">Phakopsora pachyrhizi</name>
    <name type="common">Asian soybean rust disease fungus</name>
    <dbReference type="NCBI Taxonomy" id="170000"/>
    <lineage>
        <taxon>Eukaryota</taxon>
        <taxon>Fungi</taxon>
        <taxon>Dikarya</taxon>
        <taxon>Basidiomycota</taxon>
        <taxon>Pucciniomycotina</taxon>
        <taxon>Pucciniomycetes</taxon>
        <taxon>Pucciniales</taxon>
        <taxon>Phakopsoraceae</taxon>
        <taxon>Phakopsora</taxon>
    </lineage>
</organism>
<dbReference type="GO" id="GO:0071013">
    <property type="term" value="C:catalytic step 2 spliceosome"/>
    <property type="evidence" value="ECO:0007669"/>
    <property type="project" value="TreeGrafter"/>
</dbReference>
<feature type="domain" description="Helicase C-terminal" evidence="14">
    <location>
        <begin position="762"/>
        <end position="935"/>
    </location>
</feature>
<feature type="compositionally biased region" description="Acidic residues" evidence="11">
    <location>
        <begin position="175"/>
        <end position="184"/>
    </location>
</feature>
<dbReference type="InterPro" id="IPR002464">
    <property type="entry name" value="DNA/RNA_helicase_DEAH_CS"/>
</dbReference>
<keyword evidence="4" id="KW-0547">Nucleotide-binding</keyword>
<dbReference type="InterPro" id="IPR011709">
    <property type="entry name" value="DEAD-box_helicase_OB_fold"/>
</dbReference>